<dbReference type="PANTHER" id="PTHR42928">
    <property type="entry name" value="TRICARBOXYLATE-BINDING PROTEIN"/>
    <property type="match status" value="1"/>
</dbReference>
<evidence type="ECO:0000256" key="2">
    <source>
        <dbReference type="SAM" id="SignalP"/>
    </source>
</evidence>
<dbReference type="PANTHER" id="PTHR42928:SF5">
    <property type="entry name" value="BLR1237 PROTEIN"/>
    <property type="match status" value="1"/>
</dbReference>
<sequence length="317" mass="33368">MRRILLATLLALALAPPAWAWPDRPVQIIAPFGPGTSVDIVARILAPRLQAAWGQPVVVTNVTGSAGIIGVDRAVRATDGHTLLLSADAAIVVRVSMAPRPPYDPRRDLAPISLIGRTANILVVANSLPVQSLADLVALARARPGTLTFGHAGNGTSQHIGGEMLAQMAGLELTGVAYNDPAAQIQDVLTGRVTMSFQSGVVALPRVRDNAWRALAVSSPARMQVAPELPTVAELGYPGFDAVAWLGMLAPASMPPAQIAQVHRAVVAALAEPEVRARLQELGVELAGSSPEEFRAMIEREIPRMAGVLQRAGIRPE</sequence>
<protein>
    <submittedName>
        <fullName evidence="3">Tripartite tricarboxylate transporter substrate-binding protein</fullName>
    </submittedName>
</protein>
<name>A0ABZ0PFD3_9PROT</name>
<dbReference type="Pfam" id="PF03401">
    <property type="entry name" value="TctC"/>
    <property type="match status" value="1"/>
</dbReference>
<proteinExistence type="inferred from homology"/>
<accession>A0ABZ0PFD3</accession>
<feature type="chain" id="PRO_5045506000" evidence="2">
    <location>
        <begin position="21"/>
        <end position="317"/>
    </location>
</feature>
<dbReference type="InterPro" id="IPR005064">
    <property type="entry name" value="BUG"/>
</dbReference>
<gene>
    <name evidence="3" type="ORF">R9Z33_19810</name>
</gene>
<keyword evidence="4" id="KW-1185">Reference proteome</keyword>
<evidence type="ECO:0000313" key="4">
    <source>
        <dbReference type="Proteomes" id="UP001305521"/>
    </source>
</evidence>
<keyword evidence="2" id="KW-0732">Signal</keyword>
<dbReference type="InterPro" id="IPR042100">
    <property type="entry name" value="Bug_dom1"/>
</dbReference>
<evidence type="ECO:0000313" key="3">
    <source>
        <dbReference type="EMBL" id="WPB84331.1"/>
    </source>
</evidence>
<dbReference type="EMBL" id="CP137852">
    <property type="protein sequence ID" value="WPB84331.1"/>
    <property type="molecule type" value="Genomic_DNA"/>
</dbReference>
<dbReference type="Gene3D" id="3.40.190.10">
    <property type="entry name" value="Periplasmic binding protein-like II"/>
    <property type="match status" value="1"/>
</dbReference>
<dbReference type="Proteomes" id="UP001305521">
    <property type="component" value="Chromosome"/>
</dbReference>
<dbReference type="Gene3D" id="3.40.190.150">
    <property type="entry name" value="Bordetella uptake gene, domain 1"/>
    <property type="match status" value="1"/>
</dbReference>
<organism evidence="3 4">
    <name type="scientific">Sediminicoccus rosea</name>
    <dbReference type="NCBI Taxonomy" id="1225128"/>
    <lineage>
        <taxon>Bacteria</taxon>
        <taxon>Pseudomonadati</taxon>
        <taxon>Pseudomonadota</taxon>
        <taxon>Alphaproteobacteria</taxon>
        <taxon>Acetobacterales</taxon>
        <taxon>Roseomonadaceae</taxon>
        <taxon>Sediminicoccus</taxon>
    </lineage>
</organism>
<dbReference type="RefSeq" id="WP_318648288.1">
    <property type="nucleotide sequence ID" value="NZ_CP137852.1"/>
</dbReference>
<reference evidence="3 4" key="1">
    <citation type="submission" date="2023-11" db="EMBL/GenBank/DDBJ databases">
        <title>Arctic aerobic anoxygenic photoheterotroph Sediminicoccus rosea KRV36 adapts its photosynthesis to long days of polar summer.</title>
        <authorList>
            <person name="Tomasch J."/>
            <person name="Kopejtka K."/>
            <person name="Bily T."/>
            <person name="Gardiner A.T."/>
            <person name="Gardian Z."/>
            <person name="Shivaramu S."/>
            <person name="Koblizek M."/>
            <person name="Engelhardt F."/>
            <person name="Kaftan D."/>
        </authorList>
    </citation>
    <scope>NUCLEOTIDE SEQUENCE [LARGE SCALE GENOMIC DNA]</scope>
    <source>
        <strain evidence="3 4">R-30</strain>
    </source>
</reference>
<evidence type="ECO:0000256" key="1">
    <source>
        <dbReference type="ARBA" id="ARBA00006987"/>
    </source>
</evidence>
<comment type="similarity">
    <text evidence="1">Belongs to the UPF0065 (bug) family.</text>
</comment>
<dbReference type="SUPFAM" id="SSF53850">
    <property type="entry name" value="Periplasmic binding protein-like II"/>
    <property type="match status" value="1"/>
</dbReference>
<feature type="signal peptide" evidence="2">
    <location>
        <begin position="1"/>
        <end position="20"/>
    </location>
</feature>
<dbReference type="PIRSF" id="PIRSF017082">
    <property type="entry name" value="YflP"/>
    <property type="match status" value="1"/>
</dbReference>